<evidence type="ECO:0000313" key="3">
    <source>
        <dbReference type="EMBL" id="GLG89182.1"/>
    </source>
</evidence>
<accession>A0A9W6C565</accession>
<reference evidence="2" key="2">
    <citation type="submission" date="2022-11" db="EMBL/GenBank/DDBJ databases">
        <title>Draft genome sequence of Sellimonas catena strain 12EGH17.</title>
        <authorList>
            <person name="Atsushi H."/>
            <person name="Moriya O."/>
            <person name="Mitsuo S."/>
        </authorList>
    </citation>
    <scope>NUCLEOTIDE SEQUENCE</scope>
    <source>
        <strain evidence="2">12EGH17</strain>
    </source>
</reference>
<dbReference type="AlphaFoldDB" id="A0A9W6C565"/>
<organism evidence="2 4">
    <name type="scientific">Sellimonas catena</name>
    <dbReference type="NCBI Taxonomy" id="2994035"/>
    <lineage>
        <taxon>Bacteria</taxon>
        <taxon>Bacillati</taxon>
        <taxon>Bacillota</taxon>
        <taxon>Clostridia</taxon>
        <taxon>Lachnospirales</taxon>
        <taxon>Lachnospiraceae</taxon>
        <taxon>Sellimonas</taxon>
    </lineage>
</organism>
<evidence type="ECO:0000256" key="1">
    <source>
        <dbReference type="ARBA" id="ARBA00022649"/>
    </source>
</evidence>
<dbReference type="EMBL" id="BSCH01000003">
    <property type="protein sequence ID" value="GLG89182.1"/>
    <property type="molecule type" value="Genomic_DNA"/>
</dbReference>
<protein>
    <recommendedName>
        <fullName evidence="5">Type II toxin-antitoxin system RelE/ParE family toxin</fullName>
    </recommendedName>
</protein>
<dbReference type="InterPro" id="IPR007712">
    <property type="entry name" value="RelE/ParE_toxin"/>
</dbReference>
<gene>
    <name evidence="2" type="ORF">Selli1_24300</name>
    <name evidence="3" type="ORF">Selli2_06090</name>
</gene>
<dbReference type="Pfam" id="PF05016">
    <property type="entry name" value="ParE_toxin"/>
    <property type="match status" value="1"/>
</dbReference>
<dbReference type="EMBL" id="BSBO01000026">
    <property type="protein sequence ID" value="GLG05256.1"/>
    <property type="molecule type" value="Genomic_DNA"/>
</dbReference>
<keyword evidence="4" id="KW-1185">Reference proteome</keyword>
<name>A0A9W6C565_9FIRM</name>
<dbReference type="Proteomes" id="UP001145094">
    <property type="component" value="Unassembled WGS sequence"/>
</dbReference>
<keyword evidence="1" id="KW-1277">Toxin-antitoxin system</keyword>
<reference evidence="3" key="3">
    <citation type="submission" date="2022-11" db="EMBL/GenBank/DDBJ databases">
        <title>Draft genome sequence of Sellimonas catena strain 18CBH55.</title>
        <authorList>
            <person name="Hisatomi A."/>
            <person name="Ohkuma M."/>
            <person name="Sakamoto M."/>
        </authorList>
    </citation>
    <scope>NUCLEOTIDE SEQUENCE</scope>
    <source>
        <strain evidence="3">18CBH55</strain>
    </source>
</reference>
<reference evidence="2 4" key="5">
    <citation type="journal article" date="2023" name="Int. J. Syst. Evol. Microbiol.">
        <title>Sellimonas catena sp. nov., isolated from human faeces.</title>
        <authorList>
            <person name="Hisatomi A."/>
            <person name="Ohkuma M."/>
            <person name="Sakamoto M."/>
        </authorList>
    </citation>
    <scope>NUCLEOTIDE SEQUENCE [LARGE SCALE GENOMIC DNA]</scope>
    <source>
        <strain evidence="2 4">12EGH17</strain>
        <strain evidence="3">18CBH55</strain>
    </source>
</reference>
<evidence type="ECO:0000313" key="4">
    <source>
        <dbReference type="Proteomes" id="UP001145145"/>
    </source>
</evidence>
<reference evidence="2" key="1">
    <citation type="submission" date="2022-11" db="EMBL/GenBank/DDBJ databases">
        <title>Draft genome sequence of Sellimonas catena strain 12EGH17.</title>
        <authorList>
            <person name="Hisatomi A."/>
            <person name="Ohkuma M."/>
            <person name="Sakamoto M."/>
        </authorList>
    </citation>
    <scope>NUCLEOTIDE SEQUENCE</scope>
    <source>
        <strain evidence="2">12EGH17</strain>
    </source>
</reference>
<evidence type="ECO:0008006" key="5">
    <source>
        <dbReference type="Google" id="ProtNLM"/>
    </source>
</evidence>
<dbReference type="InterPro" id="IPR035093">
    <property type="entry name" value="RelE/ParE_toxin_dom_sf"/>
</dbReference>
<evidence type="ECO:0000313" key="2">
    <source>
        <dbReference type="EMBL" id="GLG05256.1"/>
    </source>
</evidence>
<proteinExistence type="predicted"/>
<dbReference type="Proteomes" id="UP001145145">
    <property type="component" value="Unassembled WGS sequence"/>
</dbReference>
<dbReference type="SUPFAM" id="SSF143011">
    <property type="entry name" value="RelE-like"/>
    <property type="match status" value="1"/>
</dbReference>
<sequence length="100" mass="11722">MDKYKVRLNQQAFREIDDIFSYIALEKLSPENAKGQTDRIWAALKKLETFPQSHQERSEGRYAGKGYRQLLIDNYIAIFKIDESSKTVYVVTVQYQGRNV</sequence>
<comment type="caution">
    <text evidence="2">The sequence shown here is derived from an EMBL/GenBank/DDBJ whole genome shotgun (WGS) entry which is preliminary data.</text>
</comment>
<dbReference type="Gene3D" id="3.30.2310.20">
    <property type="entry name" value="RelE-like"/>
    <property type="match status" value="1"/>
</dbReference>
<dbReference type="RefSeq" id="WP_087167166.1">
    <property type="nucleotide sequence ID" value="NZ_BSBO01000026.1"/>
</dbReference>
<reference evidence="3" key="4">
    <citation type="submission" date="2022-11" db="EMBL/GenBank/DDBJ databases">
        <title>Draft genome sequence of Sellimonas catena strain 18CBH55.</title>
        <authorList>
            <person name="Atsushi H."/>
            <person name="Moriya O."/>
            <person name="Mitsuo S."/>
        </authorList>
    </citation>
    <scope>NUCLEOTIDE SEQUENCE</scope>
    <source>
        <strain evidence="3">18CBH55</strain>
    </source>
</reference>